<sequence length="476" mass="52650">MEEGGDREGKRPLLEVLLTCPVCQDLFTEPRQLPCGHSVCMQCLESMVGHAAELPFRCPDCRAYFGKVVAVQKSYRLASVVEDFKETMKQTTLAVKTCLKCEVSLCAEHVQTHLGRRAFSAHPLVDPLSDLQDRKCPQHEDQVLRYYCAASRRYACNLCALDGKRSALVTDAASALSRRLTEHMDQRFQVIEGKMAESLDGINKLQNDLVNDKVKSRSSDSSLNSVTVILLCLWIIVLYYSYNFSVENQMLTDTVKSQEARLHDMYTSVAELFVENPPHLRRDTEKEDEVPLTLDLRTASPYLRVSGDLRSVELVEACLDYPTLGSRFDDVPQVLSTQCFGPGNHSWTVAVEGHWEIAVSHRGIPRKGGNGSSTFAGDPRSWSLVGEGGALYAVHQQVRTALPAASESKHVAVTVDSAKGTVTFAVVGTDAFVTRLHEFRAQLTEPVCLGVGLHTVDPPSRARILGATSDYQLPHP</sequence>
<organism evidence="10 11">
    <name type="scientific">Muraenolepis orangiensis</name>
    <name type="common">Patagonian moray cod</name>
    <dbReference type="NCBI Taxonomy" id="630683"/>
    <lineage>
        <taxon>Eukaryota</taxon>
        <taxon>Metazoa</taxon>
        <taxon>Chordata</taxon>
        <taxon>Craniata</taxon>
        <taxon>Vertebrata</taxon>
        <taxon>Euteleostomi</taxon>
        <taxon>Actinopterygii</taxon>
        <taxon>Neopterygii</taxon>
        <taxon>Teleostei</taxon>
        <taxon>Neoteleostei</taxon>
        <taxon>Acanthomorphata</taxon>
        <taxon>Zeiogadaria</taxon>
        <taxon>Gadariae</taxon>
        <taxon>Gadiformes</taxon>
        <taxon>Muraenolepidoidei</taxon>
        <taxon>Muraenolepididae</taxon>
        <taxon>Muraenolepis</taxon>
    </lineage>
</organism>
<evidence type="ECO:0000256" key="7">
    <source>
        <dbReference type="SAM" id="Phobius"/>
    </source>
</evidence>
<dbReference type="InterPro" id="IPR001870">
    <property type="entry name" value="B30.2/SPRY"/>
</dbReference>
<dbReference type="InterPro" id="IPR013083">
    <property type="entry name" value="Znf_RING/FYVE/PHD"/>
</dbReference>
<evidence type="ECO:0000256" key="4">
    <source>
        <dbReference type="ARBA" id="ARBA00022833"/>
    </source>
</evidence>
<dbReference type="InterPro" id="IPR003879">
    <property type="entry name" value="Butyrophylin_SPRY"/>
</dbReference>
<dbReference type="Pfam" id="PF15227">
    <property type="entry name" value="zf-C3HC4_4"/>
    <property type="match status" value="1"/>
</dbReference>
<dbReference type="GO" id="GO:0008270">
    <property type="term" value="F:zinc ion binding"/>
    <property type="evidence" value="ECO:0007669"/>
    <property type="project" value="UniProtKB-KW"/>
</dbReference>
<dbReference type="GO" id="GO:0045087">
    <property type="term" value="P:innate immune response"/>
    <property type="evidence" value="ECO:0007669"/>
    <property type="project" value="UniProtKB-KW"/>
</dbReference>
<dbReference type="Gene3D" id="3.30.160.60">
    <property type="entry name" value="Classic Zinc Finger"/>
    <property type="match status" value="1"/>
</dbReference>
<keyword evidence="2" id="KW-0479">Metal-binding</keyword>
<dbReference type="GO" id="GO:0005737">
    <property type="term" value="C:cytoplasm"/>
    <property type="evidence" value="ECO:0007669"/>
    <property type="project" value="UniProtKB-ARBA"/>
</dbReference>
<dbReference type="InterPro" id="IPR006574">
    <property type="entry name" value="PRY"/>
</dbReference>
<dbReference type="PROSITE" id="PS50089">
    <property type="entry name" value="ZF_RING_2"/>
    <property type="match status" value="1"/>
</dbReference>
<evidence type="ECO:0000256" key="5">
    <source>
        <dbReference type="ARBA" id="ARBA00022859"/>
    </source>
</evidence>
<feature type="transmembrane region" description="Helical" evidence="7">
    <location>
        <begin position="223"/>
        <end position="242"/>
    </location>
</feature>
<keyword evidence="3 6" id="KW-0863">Zinc-finger</keyword>
<dbReference type="Gene3D" id="2.60.120.920">
    <property type="match status" value="1"/>
</dbReference>
<dbReference type="InterPro" id="IPR017907">
    <property type="entry name" value="Znf_RING_CS"/>
</dbReference>
<dbReference type="SMART" id="SM00184">
    <property type="entry name" value="RING"/>
    <property type="match status" value="1"/>
</dbReference>
<feature type="domain" description="B30.2/SPRY" evidence="9">
    <location>
        <begin position="272"/>
        <end position="470"/>
    </location>
</feature>
<evidence type="ECO:0000256" key="3">
    <source>
        <dbReference type="ARBA" id="ARBA00022771"/>
    </source>
</evidence>
<dbReference type="PROSITE" id="PS00518">
    <property type="entry name" value="ZF_RING_1"/>
    <property type="match status" value="1"/>
</dbReference>
<dbReference type="CDD" id="cd19756">
    <property type="entry name" value="Bbox2"/>
    <property type="match status" value="1"/>
</dbReference>
<evidence type="ECO:0000259" key="9">
    <source>
        <dbReference type="PROSITE" id="PS50188"/>
    </source>
</evidence>
<dbReference type="Pfam" id="PF00622">
    <property type="entry name" value="SPRY"/>
    <property type="match status" value="1"/>
</dbReference>
<keyword evidence="11" id="KW-1185">Reference proteome</keyword>
<keyword evidence="7" id="KW-1133">Transmembrane helix</keyword>
<dbReference type="SUPFAM" id="SSF57845">
    <property type="entry name" value="B-box zinc-binding domain"/>
    <property type="match status" value="1"/>
</dbReference>
<dbReference type="OrthoDB" id="6105938at2759"/>
<dbReference type="SUPFAM" id="SSF49899">
    <property type="entry name" value="Concanavalin A-like lectins/glucanases"/>
    <property type="match status" value="1"/>
</dbReference>
<dbReference type="InterPro" id="IPR013320">
    <property type="entry name" value="ConA-like_dom_sf"/>
</dbReference>
<keyword evidence="1" id="KW-0399">Innate immunity</keyword>
<dbReference type="PROSITE" id="PS50188">
    <property type="entry name" value="B302_SPRY"/>
    <property type="match status" value="1"/>
</dbReference>
<dbReference type="SMART" id="SM00589">
    <property type="entry name" value="PRY"/>
    <property type="match status" value="1"/>
</dbReference>
<keyword evidence="7" id="KW-0472">Membrane</keyword>
<dbReference type="SUPFAM" id="SSF57850">
    <property type="entry name" value="RING/U-box"/>
    <property type="match status" value="1"/>
</dbReference>
<keyword evidence="7" id="KW-0812">Transmembrane</keyword>
<evidence type="ECO:0000256" key="6">
    <source>
        <dbReference type="PROSITE-ProRule" id="PRU00175"/>
    </source>
</evidence>
<evidence type="ECO:0000313" key="11">
    <source>
        <dbReference type="Proteomes" id="UP001148018"/>
    </source>
</evidence>
<feature type="domain" description="RING-type" evidence="8">
    <location>
        <begin position="20"/>
        <end position="62"/>
    </location>
</feature>
<dbReference type="PANTHER" id="PTHR25465">
    <property type="entry name" value="B-BOX DOMAIN CONTAINING"/>
    <property type="match status" value="1"/>
</dbReference>
<dbReference type="InterPro" id="IPR043136">
    <property type="entry name" value="B30.2/SPRY_sf"/>
</dbReference>
<evidence type="ECO:0000256" key="2">
    <source>
        <dbReference type="ARBA" id="ARBA00022723"/>
    </source>
</evidence>
<keyword evidence="5" id="KW-0391">Immunity</keyword>
<comment type="caution">
    <text evidence="10">The sequence shown here is derived from an EMBL/GenBank/DDBJ whole genome shotgun (WGS) entry which is preliminary data.</text>
</comment>
<evidence type="ECO:0000256" key="1">
    <source>
        <dbReference type="ARBA" id="ARBA00022588"/>
    </source>
</evidence>
<protein>
    <submittedName>
        <fullName evidence="10">Uncharacterized protein</fullName>
    </submittedName>
</protein>
<dbReference type="InterPro" id="IPR001841">
    <property type="entry name" value="Znf_RING"/>
</dbReference>
<name>A0A9Q0DWD6_9TELE</name>
<dbReference type="PRINTS" id="PR01407">
    <property type="entry name" value="BUTYPHLNCDUF"/>
</dbReference>
<evidence type="ECO:0000313" key="10">
    <source>
        <dbReference type="EMBL" id="KAJ3594380.1"/>
    </source>
</evidence>
<dbReference type="Gene3D" id="4.10.830.40">
    <property type="match status" value="1"/>
</dbReference>
<reference evidence="10" key="1">
    <citation type="submission" date="2022-07" db="EMBL/GenBank/DDBJ databases">
        <title>Chromosome-level genome of Muraenolepis orangiensis.</title>
        <authorList>
            <person name="Kim J."/>
        </authorList>
    </citation>
    <scope>NUCLEOTIDE SEQUENCE</scope>
    <source>
        <strain evidence="10">KU_S4_2022</strain>
        <tissue evidence="10">Muscle</tissue>
    </source>
</reference>
<dbReference type="InterPro" id="IPR003877">
    <property type="entry name" value="SPRY_dom"/>
</dbReference>
<dbReference type="InterPro" id="IPR051051">
    <property type="entry name" value="E3_ubiq-ligase_TRIM/RNF"/>
</dbReference>
<dbReference type="Proteomes" id="UP001148018">
    <property type="component" value="Unassembled WGS sequence"/>
</dbReference>
<proteinExistence type="predicted"/>
<keyword evidence="4" id="KW-0862">Zinc</keyword>
<dbReference type="PANTHER" id="PTHR25465:SF73">
    <property type="entry name" value="E3 UBIQUITIN_ISG15 LIGASE TRIM25 ISOFORM X1"/>
    <property type="match status" value="1"/>
</dbReference>
<dbReference type="Gene3D" id="3.30.40.10">
    <property type="entry name" value="Zinc/RING finger domain, C3HC4 (zinc finger)"/>
    <property type="match status" value="1"/>
</dbReference>
<gene>
    <name evidence="10" type="ORF">NHX12_003687</name>
</gene>
<dbReference type="Pfam" id="PF13765">
    <property type="entry name" value="PRY"/>
    <property type="match status" value="1"/>
</dbReference>
<accession>A0A9Q0DWD6</accession>
<dbReference type="EMBL" id="JANIIK010000111">
    <property type="protein sequence ID" value="KAJ3594380.1"/>
    <property type="molecule type" value="Genomic_DNA"/>
</dbReference>
<evidence type="ECO:0000259" key="8">
    <source>
        <dbReference type="PROSITE" id="PS50089"/>
    </source>
</evidence>
<dbReference type="AlphaFoldDB" id="A0A9Q0DWD6"/>